<feature type="region of interest" description="Disordered" evidence="1">
    <location>
        <begin position="573"/>
        <end position="596"/>
    </location>
</feature>
<proteinExistence type="predicted"/>
<evidence type="ECO:0000313" key="4">
    <source>
        <dbReference type="Proteomes" id="UP000824596"/>
    </source>
</evidence>
<comment type="caution">
    <text evidence="3">The sequence shown here is derived from an EMBL/GenBank/DDBJ whole genome shotgun (WGS) entry which is preliminary data.</text>
</comment>
<evidence type="ECO:0000259" key="2">
    <source>
        <dbReference type="Pfam" id="PF14214"/>
    </source>
</evidence>
<sequence length="596" mass="66544">MDVRSKNRRVSMLSATRKNFAEVERIVRSLTADRLAAARAELETSGKTTDDGVKELLRCLSLYGYRQPMSRELRLSMRRKIQSLILCRGVPAIWFTLNPNDITNPVKLRLAAYRTRDPAAAEAFLQGLDKAFKRARLAISDPLSSAEFFHREMTLFFEHYVRVGEESVFGRISHYYGAVETNERGALHVHGLLWLQGNVHLSSMLADIDGEDQAAYRERIVRYVDSVFSEDLDQEGFCAMQAERSVTSDISQFLGDERQFSASFDEEANFCAGATQIHTHSPTCVKYSLGKGGRKGDLCRFKAPWGLVDETAFTGDGVLRIRRSHSMVNRWNKAIAVGLRHNHDISFIATQRKTMALIFYVTNYATKVEDPVWKRVAAAADLLPPRAGDGMADGAEVRGDSGAGDDGRQNKTRQFLMKVANRVFTESRYRRSRPEDLPCRGIPSSGDVLRGLCLYDYVSLVRLKRNERDEGPAGWGEVPFESGWAPGGRWAQVLRRPGKQATVCLDGYLSKDFDEDDEGSCYRRAAVQHLALSSIGPNQITAGSPELTAMMQELSRFQQSALSSSSEVQATILPERGPRRINIPGGHSPSHHTAAK</sequence>
<dbReference type="Proteomes" id="UP000824596">
    <property type="component" value="Unassembled WGS sequence"/>
</dbReference>
<gene>
    <name evidence="3" type="ORF">HRG_07204</name>
</gene>
<name>A0A9P8MVU6_9HYPO</name>
<keyword evidence="3" id="KW-0347">Helicase</keyword>
<dbReference type="GO" id="GO:0004386">
    <property type="term" value="F:helicase activity"/>
    <property type="evidence" value="ECO:0007669"/>
    <property type="project" value="UniProtKB-KW"/>
</dbReference>
<protein>
    <submittedName>
        <fullName evidence="3">ATP-dependent DNA helicase PIF1</fullName>
    </submittedName>
</protein>
<evidence type="ECO:0000256" key="1">
    <source>
        <dbReference type="SAM" id="MobiDB-lite"/>
    </source>
</evidence>
<dbReference type="Pfam" id="PF14214">
    <property type="entry name" value="Helitron_like_N"/>
    <property type="match status" value="1"/>
</dbReference>
<keyword evidence="3" id="KW-0378">Hydrolase</keyword>
<feature type="domain" description="Helitron helicase-like" evidence="2">
    <location>
        <begin position="3"/>
        <end position="193"/>
    </location>
</feature>
<dbReference type="InterPro" id="IPR025476">
    <property type="entry name" value="Helitron_helicase-like"/>
</dbReference>
<keyword evidence="3" id="KW-0067">ATP-binding</keyword>
<feature type="region of interest" description="Disordered" evidence="1">
    <location>
        <begin position="389"/>
        <end position="410"/>
    </location>
</feature>
<accession>A0A9P8MVU6</accession>
<keyword evidence="4" id="KW-1185">Reference proteome</keyword>
<dbReference type="RefSeq" id="XP_044719637.1">
    <property type="nucleotide sequence ID" value="XM_044865675.1"/>
</dbReference>
<reference evidence="3" key="1">
    <citation type="submission" date="2021-09" db="EMBL/GenBank/DDBJ databases">
        <title>A high-quality genome of the endoparasitic fungus Hirsutella rhossiliensis with a comparison of Hirsutella genomes reveals transposable elements contributing to genome size variation.</title>
        <authorList>
            <person name="Lin R."/>
            <person name="Jiao Y."/>
            <person name="Sun X."/>
            <person name="Ling J."/>
            <person name="Xie B."/>
            <person name="Cheng X."/>
        </authorList>
    </citation>
    <scope>NUCLEOTIDE SEQUENCE</scope>
    <source>
        <strain evidence="3">HR02</strain>
    </source>
</reference>
<dbReference type="GeneID" id="68356333"/>
<organism evidence="3 4">
    <name type="scientific">Hirsutella rhossiliensis</name>
    <dbReference type="NCBI Taxonomy" id="111463"/>
    <lineage>
        <taxon>Eukaryota</taxon>
        <taxon>Fungi</taxon>
        <taxon>Dikarya</taxon>
        <taxon>Ascomycota</taxon>
        <taxon>Pezizomycotina</taxon>
        <taxon>Sordariomycetes</taxon>
        <taxon>Hypocreomycetidae</taxon>
        <taxon>Hypocreales</taxon>
        <taxon>Ophiocordycipitaceae</taxon>
        <taxon>Hirsutella</taxon>
    </lineage>
</organism>
<dbReference type="EMBL" id="JAIZPD010000007">
    <property type="protein sequence ID" value="KAH0962124.1"/>
    <property type="molecule type" value="Genomic_DNA"/>
</dbReference>
<keyword evidence="3" id="KW-0547">Nucleotide-binding</keyword>
<evidence type="ECO:0000313" key="3">
    <source>
        <dbReference type="EMBL" id="KAH0962124.1"/>
    </source>
</evidence>
<dbReference type="AlphaFoldDB" id="A0A9P8MVU6"/>
<dbReference type="OrthoDB" id="5098383at2759"/>
<feature type="compositionally biased region" description="Basic and acidic residues" evidence="1">
    <location>
        <begin position="395"/>
        <end position="409"/>
    </location>
</feature>